<evidence type="ECO:0000313" key="3">
    <source>
        <dbReference type="Proteomes" id="UP001055117"/>
    </source>
</evidence>
<evidence type="ECO:0000313" key="2">
    <source>
        <dbReference type="EMBL" id="GJD47101.1"/>
    </source>
</evidence>
<sequence>MGAPIGPANARKLEALGCESAADVGDLDTRVVRKAMAVMGERLVQELHGVACLDLEEVTATRKGCAVTRSFSDRVEDLATMEQAIATHASRLGEKLRRGAWDGPRHGLLTHLGARPDPTATLGLDGEDPARSQQRHAGSGEGRTARRPADLAERLPLLQGRRGHDRPPAAPRLPAGDARPRQDRLRAGCRADGRARRLQPTLRARIDRSGRRRVRSYAGVVHEMRDTLTTIHDPARRDPGRGGWRSLGIRRGSAIEGLTG</sequence>
<keyword evidence="3" id="KW-1185">Reference proteome</keyword>
<feature type="region of interest" description="Disordered" evidence="1">
    <location>
        <begin position="110"/>
        <end position="184"/>
    </location>
</feature>
<protein>
    <submittedName>
        <fullName evidence="2">DNA polymerase IV</fullName>
    </submittedName>
</protein>
<organism evidence="2 3">
    <name type="scientific">Methylobacterium cerastii</name>
    <dbReference type="NCBI Taxonomy" id="932741"/>
    <lineage>
        <taxon>Bacteria</taxon>
        <taxon>Pseudomonadati</taxon>
        <taxon>Pseudomonadota</taxon>
        <taxon>Alphaproteobacteria</taxon>
        <taxon>Hyphomicrobiales</taxon>
        <taxon>Methylobacteriaceae</taxon>
        <taxon>Methylobacterium</taxon>
    </lineage>
</organism>
<feature type="compositionally biased region" description="Basic and acidic residues" evidence="1">
    <location>
        <begin position="143"/>
        <end position="153"/>
    </location>
</feature>
<dbReference type="EMBL" id="BPQG01000114">
    <property type="protein sequence ID" value="GJD47101.1"/>
    <property type="molecule type" value="Genomic_DNA"/>
</dbReference>
<proteinExistence type="predicted"/>
<dbReference type="Proteomes" id="UP001055117">
    <property type="component" value="Unassembled WGS sequence"/>
</dbReference>
<evidence type="ECO:0000256" key="1">
    <source>
        <dbReference type="SAM" id="MobiDB-lite"/>
    </source>
</evidence>
<name>A0ABQ4QP80_9HYPH</name>
<gene>
    <name evidence="2" type="primary">dinB_2</name>
    <name evidence="2" type="ORF">AFCDBAGC_4986</name>
</gene>
<comment type="caution">
    <text evidence="2">The sequence shown here is derived from an EMBL/GenBank/DDBJ whole genome shotgun (WGS) entry which is preliminary data.</text>
</comment>
<reference evidence="2 3" key="1">
    <citation type="journal article" date="2021" name="Front. Microbiol.">
        <title>Comprehensive Comparative Genomics and Phenotyping of Methylobacterium Species.</title>
        <authorList>
            <person name="Alessa O."/>
            <person name="Ogura Y."/>
            <person name="Fujitani Y."/>
            <person name="Takami H."/>
            <person name="Hayashi T."/>
            <person name="Sahin N."/>
            <person name="Tani A."/>
        </authorList>
    </citation>
    <scope>NUCLEOTIDE SEQUENCE [LARGE SCALE GENOMIC DNA]</scope>
    <source>
        <strain evidence="2 3">DSM 23679</strain>
    </source>
</reference>
<accession>A0ABQ4QP80</accession>